<feature type="transmembrane region" description="Helical" evidence="6">
    <location>
        <begin position="76"/>
        <end position="96"/>
    </location>
</feature>
<evidence type="ECO:0000256" key="5">
    <source>
        <dbReference type="ARBA" id="ARBA00023136"/>
    </source>
</evidence>
<evidence type="ECO:0000256" key="6">
    <source>
        <dbReference type="SAM" id="Phobius"/>
    </source>
</evidence>
<dbReference type="HOGENOM" id="CLU_131462_2_0_5"/>
<keyword evidence="2" id="KW-1003">Cell membrane</keyword>
<dbReference type="eggNOG" id="COG2076">
    <property type="taxonomic scope" value="Bacteria"/>
</dbReference>
<gene>
    <name evidence="7" type="ORF">MicloDRAFT_00063320</name>
</gene>
<comment type="subcellular location">
    <subcellularLocation>
        <location evidence="1">Cell membrane</location>
        <topology evidence="1">Multi-pass membrane protein</topology>
    </subcellularLocation>
</comment>
<feature type="transmembrane region" description="Helical" evidence="6">
    <location>
        <begin position="7"/>
        <end position="29"/>
    </location>
</feature>
<dbReference type="STRING" id="864069.MicloDRAFT_00063320"/>
<feature type="transmembrane region" description="Helical" evidence="6">
    <location>
        <begin position="102"/>
        <end position="119"/>
    </location>
</feature>
<reference evidence="7 8" key="1">
    <citation type="submission" date="2012-02" db="EMBL/GenBank/DDBJ databases">
        <title>Improved High-Quality Draft sequence of Microvirga sp. WSM3557.</title>
        <authorList>
            <consortium name="US DOE Joint Genome Institute"/>
            <person name="Lucas S."/>
            <person name="Han J."/>
            <person name="Lapidus A."/>
            <person name="Cheng J.-F."/>
            <person name="Goodwin L."/>
            <person name="Pitluck S."/>
            <person name="Peters L."/>
            <person name="Zhang X."/>
            <person name="Detter J.C."/>
            <person name="Han C."/>
            <person name="Tapia R."/>
            <person name="Land M."/>
            <person name="Hauser L."/>
            <person name="Kyrpides N."/>
            <person name="Ivanova N."/>
            <person name="Pagani I."/>
            <person name="Brau L."/>
            <person name="Yates R."/>
            <person name="O'Hara G."/>
            <person name="Rui T."/>
            <person name="Howieson J."/>
            <person name="Reeve W."/>
            <person name="Woyke T."/>
        </authorList>
    </citation>
    <scope>NUCLEOTIDE SEQUENCE [LARGE SCALE GENOMIC DNA]</scope>
    <source>
        <strain evidence="7 8">WSM3557</strain>
    </source>
</reference>
<dbReference type="SUPFAM" id="SSF103481">
    <property type="entry name" value="Multidrug resistance efflux transporter EmrE"/>
    <property type="match status" value="1"/>
</dbReference>
<dbReference type="PATRIC" id="fig|864069.3.peg.6779"/>
<name>I4YNR3_9HYPH</name>
<sequence precursor="true">MKLDLSNILLLLGYVLFMVLGQIAFKYVAKELASSASLIDTAMRLPFSMSFWATGALYGLSMIYWIWLLSRIPLTVAYPFASLSIIILPILSWAIYSEPLSIKYFLGVSLVLSGIALVIT</sequence>
<protein>
    <submittedName>
        <fullName evidence="7">EamA-like transporter family</fullName>
    </submittedName>
</protein>
<keyword evidence="3 6" id="KW-0812">Transmembrane</keyword>
<dbReference type="AlphaFoldDB" id="I4YNR3"/>
<evidence type="ECO:0000256" key="2">
    <source>
        <dbReference type="ARBA" id="ARBA00022475"/>
    </source>
</evidence>
<feature type="transmembrane region" description="Helical" evidence="6">
    <location>
        <begin position="49"/>
        <end position="69"/>
    </location>
</feature>
<keyword evidence="8" id="KW-1185">Reference proteome</keyword>
<evidence type="ECO:0000256" key="3">
    <source>
        <dbReference type="ARBA" id="ARBA00022692"/>
    </source>
</evidence>
<dbReference type="OrthoDB" id="8454050at2"/>
<dbReference type="EMBL" id="JH660647">
    <property type="protein sequence ID" value="EIM25605.1"/>
    <property type="molecule type" value="Genomic_DNA"/>
</dbReference>
<dbReference type="InterPro" id="IPR037185">
    <property type="entry name" value="EmrE-like"/>
</dbReference>
<dbReference type="Gene3D" id="1.10.3730.20">
    <property type="match status" value="1"/>
</dbReference>
<dbReference type="RefSeq" id="WP_009494064.1">
    <property type="nucleotide sequence ID" value="NZ_CP141048.1"/>
</dbReference>
<dbReference type="PANTHER" id="PTHR30561">
    <property type="entry name" value="SMR FAMILY PROTON-DEPENDENT DRUG EFFLUX TRANSPORTER SUGE"/>
    <property type="match status" value="1"/>
</dbReference>
<organism evidence="7 8">
    <name type="scientific">Microvirga lotononidis</name>
    <dbReference type="NCBI Taxonomy" id="864069"/>
    <lineage>
        <taxon>Bacteria</taxon>
        <taxon>Pseudomonadati</taxon>
        <taxon>Pseudomonadota</taxon>
        <taxon>Alphaproteobacteria</taxon>
        <taxon>Hyphomicrobiales</taxon>
        <taxon>Methylobacteriaceae</taxon>
        <taxon>Microvirga</taxon>
    </lineage>
</organism>
<proteinExistence type="predicted"/>
<accession>I4YNR3</accession>
<keyword evidence="5 6" id="KW-0472">Membrane</keyword>
<dbReference type="Proteomes" id="UP000003947">
    <property type="component" value="Unassembled WGS sequence"/>
</dbReference>
<dbReference type="PANTHER" id="PTHR30561:SF9">
    <property type="entry name" value="4-AMINO-4-DEOXY-L-ARABINOSE-PHOSPHOUNDECAPRENOL FLIPPASE SUBUNIT ARNF-RELATED"/>
    <property type="match status" value="1"/>
</dbReference>
<evidence type="ECO:0000256" key="4">
    <source>
        <dbReference type="ARBA" id="ARBA00022989"/>
    </source>
</evidence>
<evidence type="ECO:0000313" key="7">
    <source>
        <dbReference type="EMBL" id="EIM25605.1"/>
    </source>
</evidence>
<dbReference type="InterPro" id="IPR000390">
    <property type="entry name" value="Small_drug/metabolite_transptr"/>
</dbReference>
<dbReference type="GO" id="GO:0005886">
    <property type="term" value="C:plasma membrane"/>
    <property type="evidence" value="ECO:0007669"/>
    <property type="project" value="UniProtKB-SubCell"/>
</dbReference>
<evidence type="ECO:0000256" key="1">
    <source>
        <dbReference type="ARBA" id="ARBA00004651"/>
    </source>
</evidence>
<keyword evidence="4 6" id="KW-1133">Transmembrane helix</keyword>
<evidence type="ECO:0000313" key="8">
    <source>
        <dbReference type="Proteomes" id="UP000003947"/>
    </source>
</evidence>
<dbReference type="GO" id="GO:0022857">
    <property type="term" value="F:transmembrane transporter activity"/>
    <property type="evidence" value="ECO:0007669"/>
    <property type="project" value="InterPro"/>
</dbReference>